<name>A0ABU4HZI6_9ACTN</name>
<proteinExistence type="predicted"/>
<accession>A0ABU4HZI6</accession>
<organism evidence="4 5">
    <name type="scientific">Conexibacter stalactiti</name>
    <dbReference type="NCBI Taxonomy" id="1940611"/>
    <lineage>
        <taxon>Bacteria</taxon>
        <taxon>Bacillati</taxon>
        <taxon>Actinomycetota</taxon>
        <taxon>Thermoleophilia</taxon>
        <taxon>Solirubrobacterales</taxon>
        <taxon>Conexibacteraceae</taxon>
        <taxon>Conexibacter</taxon>
    </lineage>
</organism>
<dbReference type="SUPFAM" id="SSF55103">
    <property type="entry name" value="FAD-linked oxidases, C-terminal domain"/>
    <property type="match status" value="1"/>
</dbReference>
<evidence type="ECO:0000259" key="3">
    <source>
        <dbReference type="Pfam" id="PF02913"/>
    </source>
</evidence>
<dbReference type="InterPro" id="IPR004113">
    <property type="entry name" value="FAD-bd_oxidored_4_C"/>
</dbReference>
<dbReference type="InterPro" id="IPR016164">
    <property type="entry name" value="FAD-linked_Oxase-like_C"/>
</dbReference>
<reference evidence="5" key="1">
    <citation type="submission" date="2023-07" db="EMBL/GenBank/DDBJ databases">
        <title>Conexibacter stalactiti sp. nov., isolated from stalactites in a lava cave and emended description of the genus Conexibacter.</title>
        <authorList>
            <person name="Lee S.D."/>
        </authorList>
    </citation>
    <scope>NUCLEOTIDE SEQUENCE [LARGE SCALE GENOMIC DNA]</scope>
    <source>
        <strain evidence="5">KCTC 39840</strain>
    </source>
</reference>
<sequence>ARGAAALRALRDAGLEADTVLDDDALWAAQRDGQRGATVLRVSATQERLGALLATARGEGVPVVARAAYGLAWLRLPDDAPDALAATVLRLRDALAPSPCVLLSGPEALRAAVDPWGPLAAPQLELMRRVKERFDPQRRCNPGLFAGAL</sequence>
<keyword evidence="5" id="KW-1185">Reference proteome</keyword>
<dbReference type="RefSeq" id="WP_318601083.1">
    <property type="nucleotide sequence ID" value="NZ_JAWSTH010000151.1"/>
</dbReference>
<dbReference type="Pfam" id="PF02913">
    <property type="entry name" value="FAD-oxidase_C"/>
    <property type="match status" value="1"/>
</dbReference>
<keyword evidence="1" id="KW-0285">Flavoprotein</keyword>
<evidence type="ECO:0000256" key="1">
    <source>
        <dbReference type="ARBA" id="ARBA00022630"/>
    </source>
</evidence>
<dbReference type="EMBL" id="JAWSTH010000151">
    <property type="protein sequence ID" value="MDW5598554.1"/>
    <property type="molecule type" value="Genomic_DNA"/>
</dbReference>
<gene>
    <name evidence="4" type="ORF">R7226_29605</name>
</gene>
<evidence type="ECO:0000256" key="2">
    <source>
        <dbReference type="ARBA" id="ARBA00022827"/>
    </source>
</evidence>
<comment type="caution">
    <text evidence="4">The sequence shown here is derived from an EMBL/GenBank/DDBJ whole genome shotgun (WGS) entry which is preliminary data.</text>
</comment>
<feature type="domain" description="FAD-binding oxidoreductase/transferase type 4 C-terminal" evidence="3">
    <location>
        <begin position="123"/>
        <end position="143"/>
    </location>
</feature>
<keyword evidence="2" id="KW-0274">FAD</keyword>
<evidence type="ECO:0000313" key="4">
    <source>
        <dbReference type="EMBL" id="MDW5598554.1"/>
    </source>
</evidence>
<evidence type="ECO:0000313" key="5">
    <source>
        <dbReference type="Proteomes" id="UP001284601"/>
    </source>
</evidence>
<protein>
    <submittedName>
        <fullName evidence="4">FAD-linked oxidase C-terminal domain-containing protein</fullName>
    </submittedName>
</protein>
<reference evidence="4 5" key="2">
    <citation type="submission" date="2023-10" db="EMBL/GenBank/DDBJ databases">
        <authorList>
            <person name="Han X.F."/>
        </authorList>
    </citation>
    <scope>NUCLEOTIDE SEQUENCE [LARGE SCALE GENOMIC DNA]</scope>
    <source>
        <strain evidence="4 5">KCTC 39840</strain>
    </source>
</reference>
<feature type="non-terminal residue" evidence="4">
    <location>
        <position position="1"/>
    </location>
</feature>
<dbReference type="Proteomes" id="UP001284601">
    <property type="component" value="Unassembled WGS sequence"/>
</dbReference>